<evidence type="ECO:0000313" key="2">
    <source>
        <dbReference type="EMBL" id="MBC3797358.1"/>
    </source>
</evidence>
<reference evidence="2 3" key="1">
    <citation type="journal article" date="2020" name="mSystems">
        <title>Defining Genomic and Predicted Metabolic Features of the Acetobacterium Genus.</title>
        <authorList>
            <person name="Ross D.E."/>
            <person name="Marshall C.W."/>
            <person name="Gulliver D."/>
            <person name="May H.D."/>
            <person name="Norman R.S."/>
        </authorList>
    </citation>
    <scope>NUCLEOTIDE SEQUENCE [LARGE SCALE GENOMIC DNA]</scope>
    <source>
        <strain evidence="2 3">DSM 9173</strain>
    </source>
</reference>
<evidence type="ECO:0000256" key="1">
    <source>
        <dbReference type="ARBA" id="ARBA00009981"/>
    </source>
</evidence>
<dbReference type="RefSeq" id="WP_148606042.1">
    <property type="nucleotide sequence ID" value="NZ_RXYB01000030.1"/>
</dbReference>
<keyword evidence="3" id="KW-1185">Reference proteome</keyword>
<organism evidence="2 3">
    <name type="scientific">Acetobacterium tundrae</name>
    <dbReference type="NCBI Taxonomy" id="132932"/>
    <lineage>
        <taxon>Bacteria</taxon>
        <taxon>Bacillati</taxon>
        <taxon>Bacillota</taxon>
        <taxon>Clostridia</taxon>
        <taxon>Eubacteriales</taxon>
        <taxon>Eubacteriaceae</taxon>
        <taxon>Acetobacterium</taxon>
    </lineage>
</organism>
<protein>
    <submittedName>
        <fullName evidence="2">Prevent-host-death protein</fullName>
    </submittedName>
</protein>
<dbReference type="SUPFAM" id="SSF143120">
    <property type="entry name" value="YefM-like"/>
    <property type="match status" value="1"/>
</dbReference>
<accession>A0ABR6WLH5</accession>
<evidence type="ECO:0000313" key="3">
    <source>
        <dbReference type="Proteomes" id="UP000653358"/>
    </source>
</evidence>
<dbReference type="EMBL" id="WJBB01000010">
    <property type="protein sequence ID" value="MBC3797358.1"/>
    <property type="molecule type" value="Genomic_DNA"/>
</dbReference>
<proteinExistence type="inferred from homology"/>
<sequence>MPNIKPLTDLKNYTDVLHEITEGEPVFLTDNGRGIYAIIDINEYETLSAAYQLMSSIAKGKLTSPEKKIARRDDAEKEIR</sequence>
<dbReference type="InterPro" id="IPR036165">
    <property type="entry name" value="YefM-like_sf"/>
</dbReference>
<comment type="similarity">
    <text evidence="1">Belongs to the phD/YefM antitoxin family.</text>
</comment>
<comment type="caution">
    <text evidence="2">The sequence shown here is derived from an EMBL/GenBank/DDBJ whole genome shotgun (WGS) entry which is preliminary data.</text>
</comment>
<dbReference type="Proteomes" id="UP000653358">
    <property type="component" value="Unassembled WGS sequence"/>
</dbReference>
<gene>
    <name evidence="2" type="ORF">GH807_09880</name>
</gene>
<name>A0ABR6WLH5_9FIRM</name>